<sequence length="82" mass="9885">MCNYVYREYMCEHHYHLVESWCLKYIETWKKCPPVVVYKEYWGNKICGACRQRQQPSNHPCAKMVKRPNSAVSHPYHHRVSA</sequence>
<evidence type="ECO:0000313" key="2">
    <source>
        <dbReference type="Proteomes" id="UP000813444"/>
    </source>
</evidence>
<organism evidence="1 2">
    <name type="scientific">Stachybotrys elegans</name>
    <dbReference type="NCBI Taxonomy" id="80388"/>
    <lineage>
        <taxon>Eukaryota</taxon>
        <taxon>Fungi</taxon>
        <taxon>Dikarya</taxon>
        <taxon>Ascomycota</taxon>
        <taxon>Pezizomycotina</taxon>
        <taxon>Sordariomycetes</taxon>
        <taxon>Hypocreomycetidae</taxon>
        <taxon>Hypocreales</taxon>
        <taxon>Stachybotryaceae</taxon>
        <taxon>Stachybotrys</taxon>
    </lineage>
</organism>
<accession>A0A8K0WIH1</accession>
<reference evidence="1" key="1">
    <citation type="journal article" date="2021" name="Nat. Commun.">
        <title>Genetic determinants of endophytism in the Arabidopsis root mycobiome.</title>
        <authorList>
            <person name="Mesny F."/>
            <person name="Miyauchi S."/>
            <person name="Thiergart T."/>
            <person name="Pickel B."/>
            <person name="Atanasova L."/>
            <person name="Karlsson M."/>
            <person name="Huettel B."/>
            <person name="Barry K.W."/>
            <person name="Haridas S."/>
            <person name="Chen C."/>
            <person name="Bauer D."/>
            <person name="Andreopoulos W."/>
            <person name="Pangilinan J."/>
            <person name="LaButti K."/>
            <person name="Riley R."/>
            <person name="Lipzen A."/>
            <person name="Clum A."/>
            <person name="Drula E."/>
            <person name="Henrissat B."/>
            <person name="Kohler A."/>
            <person name="Grigoriev I.V."/>
            <person name="Martin F.M."/>
            <person name="Hacquard S."/>
        </authorList>
    </citation>
    <scope>NUCLEOTIDE SEQUENCE</scope>
    <source>
        <strain evidence="1">MPI-CAGE-CH-0235</strain>
    </source>
</reference>
<dbReference type="OrthoDB" id="3700495at2759"/>
<comment type="caution">
    <text evidence="1">The sequence shown here is derived from an EMBL/GenBank/DDBJ whole genome shotgun (WGS) entry which is preliminary data.</text>
</comment>
<gene>
    <name evidence="1" type="ORF">B0I35DRAFT_498826</name>
</gene>
<protein>
    <submittedName>
        <fullName evidence="1">Uncharacterized protein</fullName>
    </submittedName>
</protein>
<dbReference type="EMBL" id="JAGPNK010000039">
    <property type="protein sequence ID" value="KAH7303134.1"/>
    <property type="molecule type" value="Genomic_DNA"/>
</dbReference>
<evidence type="ECO:0000313" key="1">
    <source>
        <dbReference type="EMBL" id="KAH7303134.1"/>
    </source>
</evidence>
<keyword evidence="2" id="KW-1185">Reference proteome</keyword>
<name>A0A8K0WIH1_9HYPO</name>
<proteinExistence type="predicted"/>
<dbReference type="Proteomes" id="UP000813444">
    <property type="component" value="Unassembled WGS sequence"/>
</dbReference>
<dbReference type="AlphaFoldDB" id="A0A8K0WIH1"/>